<comment type="caution">
    <text evidence="1">The sequence shown here is derived from an EMBL/GenBank/DDBJ whole genome shotgun (WGS) entry which is preliminary data.</text>
</comment>
<feature type="non-terminal residue" evidence="1">
    <location>
        <position position="101"/>
    </location>
</feature>
<proteinExistence type="predicted"/>
<dbReference type="Proteomes" id="UP000682733">
    <property type="component" value="Unassembled WGS sequence"/>
</dbReference>
<feature type="non-terminal residue" evidence="1">
    <location>
        <position position="1"/>
    </location>
</feature>
<evidence type="ECO:0000313" key="2">
    <source>
        <dbReference type="EMBL" id="CAF4455376.1"/>
    </source>
</evidence>
<dbReference type="AlphaFoldDB" id="A0A8S2G4P4"/>
<evidence type="ECO:0000313" key="1">
    <source>
        <dbReference type="EMBL" id="CAF1629895.1"/>
    </source>
</evidence>
<gene>
    <name evidence="1" type="ORF">OVA965_LOCUS43664</name>
    <name evidence="2" type="ORF">TMI583_LOCUS46011</name>
</gene>
<organism evidence="1 3">
    <name type="scientific">Didymodactylos carnosus</name>
    <dbReference type="NCBI Taxonomy" id="1234261"/>
    <lineage>
        <taxon>Eukaryota</taxon>
        <taxon>Metazoa</taxon>
        <taxon>Spiralia</taxon>
        <taxon>Gnathifera</taxon>
        <taxon>Rotifera</taxon>
        <taxon>Eurotatoria</taxon>
        <taxon>Bdelloidea</taxon>
        <taxon>Philodinida</taxon>
        <taxon>Philodinidae</taxon>
        <taxon>Didymodactylos</taxon>
    </lineage>
</organism>
<protein>
    <submittedName>
        <fullName evidence="1">Uncharacterized protein</fullName>
    </submittedName>
</protein>
<dbReference type="Proteomes" id="UP000677228">
    <property type="component" value="Unassembled WGS sequence"/>
</dbReference>
<name>A0A8S2G4P4_9BILA</name>
<sequence length="101" mass="11656">YPERSLIELRESSDEYVLRGQEMDKKEIIFLIPLTNRNQYHFGSDAESPDEIKTKDGTYIITLDAAQRDNFHTILHNLLDTLVTPDGQQPISPLLPKEEDN</sequence>
<evidence type="ECO:0000313" key="3">
    <source>
        <dbReference type="Proteomes" id="UP000677228"/>
    </source>
</evidence>
<reference evidence="1" key="1">
    <citation type="submission" date="2021-02" db="EMBL/GenBank/DDBJ databases">
        <authorList>
            <person name="Nowell W R."/>
        </authorList>
    </citation>
    <scope>NUCLEOTIDE SEQUENCE</scope>
</reference>
<dbReference type="EMBL" id="CAJNOK010058591">
    <property type="protein sequence ID" value="CAF1629895.1"/>
    <property type="molecule type" value="Genomic_DNA"/>
</dbReference>
<accession>A0A8S2G4P4</accession>
<dbReference type="EMBL" id="CAJOBA010084137">
    <property type="protein sequence ID" value="CAF4455376.1"/>
    <property type="molecule type" value="Genomic_DNA"/>
</dbReference>